<keyword evidence="13" id="KW-0594">Phospholipid biosynthesis</keyword>
<keyword evidence="14" id="KW-1208">Phospholipid metabolism</keyword>
<dbReference type="GO" id="GO:0008444">
    <property type="term" value="F:CDP-diacylglycerol-glycerol-3-phosphate 3-phosphatidyltransferase activity"/>
    <property type="evidence" value="ECO:0007669"/>
    <property type="project" value="UniProtKB-UniRule"/>
</dbReference>
<dbReference type="UniPathway" id="UPA00084">
    <property type="reaction ID" value="UER00503"/>
</dbReference>
<keyword evidence="10 18" id="KW-1133">Transmembrane helix</keyword>
<keyword evidence="9 18" id="KW-0812">Transmembrane</keyword>
<accession>A0A328UHP0</accession>
<dbReference type="NCBIfam" id="TIGR00560">
    <property type="entry name" value="pgsA"/>
    <property type="match status" value="1"/>
</dbReference>
<dbReference type="EC" id="2.7.8.5" evidence="5 16"/>
<evidence type="ECO:0000256" key="11">
    <source>
        <dbReference type="ARBA" id="ARBA00023098"/>
    </source>
</evidence>
<protein>
    <recommendedName>
        <fullName evidence="6 16">CDP-diacylglycerol--glycerol-3-phosphate 3-phosphatidyltransferase</fullName>
        <ecNumber evidence="5 16">2.7.8.5</ecNumber>
    </recommendedName>
</protein>
<evidence type="ECO:0000256" key="12">
    <source>
        <dbReference type="ARBA" id="ARBA00023136"/>
    </source>
</evidence>
<dbReference type="RefSeq" id="WP_112331836.1">
    <property type="nucleotide sequence ID" value="NZ_JBKYJQ010000001.1"/>
</dbReference>
<comment type="caution">
    <text evidence="19">The sequence shown here is derived from an EMBL/GenBank/DDBJ whole genome shotgun (WGS) entry which is preliminary data.</text>
</comment>
<sequence>MNTPNKLTVLRVVLVPFFVLFLMLPQVPHHFLLAGLIFGAASYTDHLDGMLARKNGQVTSFGKFMDPLADKILVISALVCFVSLGLAPVWMVLLIIAREFMVTSIRLVAASSGIVLAANGWGKAKTVTQMVAIIFILVVQYLAELGGLGIVPLLAESAMLDAYLLAGNILLLAATAASVISGAVYLKQNWSVISEMK</sequence>
<evidence type="ECO:0000256" key="14">
    <source>
        <dbReference type="ARBA" id="ARBA00023264"/>
    </source>
</evidence>
<comment type="function">
    <text evidence="1">This protein catalyzes the committed step to the synthesis of the acidic phospholipids.</text>
</comment>
<keyword evidence="20" id="KW-1185">Reference proteome</keyword>
<reference evidence="19 20" key="1">
    <citation type="submission" date="2018-06" db="EMBL/GenBank/DDBJ databases">
        <title>Noncontiguous genome sequence of Ruminococcaceae bacterium ASD2818.</title>
        <authorList>
            <person name="Chaplin A.V."/>
            <person name="Sokolova S.R."/>
            <person name="Kochetkova T.O."/>
            <person name="Goltsov A.Y."/>
            <person name="Trofimov D.Y."/>
            <person name="Efimov B.A."/>
        </authorList>
    </citation>
    <scope>NUCLEOTIDE SEQUENCE [LARGE SCALE GENOMIC DNA]</scope>
    <source>
        <strain evidence="19 20">ASD2818</strain>
    </source>
</reference>
<dbReference type="Pfam" id="PF01066">
    <property type="entry name" value="CDP-OH_P_transf"/>
    <property type="match status" value="1"/>
</dbReference>
<proteinExistence type="inferred from homology"/>
<keyword evidence="11" id="KW-0443">Lipid metabolism</keyword>
<evidence type="ECO:0000256" key="17">
    <source>
        <dbReference type="RuleBase" id="RU003750"/>
    </source>
</evidence>
<evidence type="ECO:0000256" key="1">
    <source>
        <dbReference type="ARBA" id="ARBA00003973"/>
    </source>
</evidence>
<evidence type="ECO:0000256" key="6">
    <source>
        <dbReference type="ARBA" id="ARBA00014944"/>
    </source>
</evidence>
<dbReference type="Proteomes" id="UP000249377">
    <property type="component" value="Unassembled WGS sequence"/>
</dbReference>
<dbReference type="InterPro" id="IPR050324">
    <property type="entry name" value="CDP-alcohol_PTase-I"/>
</dbReference>
<evidence type="ECO:0000256" key="7">
    <source>
        <dbReference type="ARBA" id="ARBA00022516"/>
    </source>
</evidence>
<evidence type="ECO:0000313" key="19">
    <source>
        <dbReference type="EMBL" id="RAQ30641.1"/>
    </source>
</evidence>
<dbReference type="Gene3D" id="1.20.120.1760">
    <property type="match status" value="1"/>
</dbReference>
<feature type="transmembrane region" description="Helical" evidence="18">
    <location>
        <begin position="7"/>
        <end position="25"/>
    </location>
</feature>
<dbReference type="InterPro" id="IPR048254">
    <property type="entry name" value="CDP_ALCOHOL_P_TRANSF_CS"/>
</dbReference>
<comment type="pathway">
    <text evidence="3">Phospholipid metabolism; phosphatidylglycerol biosynthesis; phosphatidylglycerol from CDP-diacylglycerol: step 1/2.</text>
</comment>
<evidence type="ECO:0000256" key="9">
    <source>
        <dbReference type="ARBA" id="ARBA00022692"/>
    </source>
</evidence>
<dbReference type="PANTHER" id="PTHR14269">
    <property type="entry name" value="CDP-DIACYLGLYCEROL--GLYCEROL-3-PHOSPHATE 3-PHOSPHATIDYLTRANSFERASE-RELATED"/>
    <property type="match status" value="1"/>
</dbReference>
<keyword evidence="8 17" id="KW-0808">Transferase</keyword>
<dbReference type="AlphaFoldDB" id="A0A328UHP0"/>
<evidence type="ECO:0000256" key="3">
    <source>
        <dbReference type="ARBA" id="ARBA00005042"/>
    </source>
</evidence>
<evidence type="ECO:0000256" key="8">
    <source>
        <dbReference type="ARBA" id="ARBA00022679"/>
    </source>
</evidence>
<dbReference type="InterPro" id="IPR043130">
    <property type="entry name" value="CDP-OH_PTrfase_TM_dom"/>
</dbReference>
<gene>
    <name evidence="19" type="primary">pgsA</name>
    <name evidence="19" type="ORF">DPQ25_03910</name>
</gene>
<evidence type="ECO:0000256" key="10">
    <source>
        <dbReference type="ARBA" id="ARBA00022989"/>
    </source>
</evidence>
<evidence type="ECO:0000256" key="16">
    <source>
        <dbReference type="NCBIfam" id="TIGR00560"/>
    </source>
</evidence>
<dbReference type="PIRSF" id="PIRSF000847">
    <property type="entry name" value="Phos_ph_gly_syn"/>
    <property type="match status" value="1"/>
</dbReference>
<dbReference type="GO" id="GO:0016020">
    <property type="term" value="C:membrane"/>
    <property type="evidence" value="ECO:0007669"/>
    <property type="project" value="UniProtKB-SubCell"/>
</dbReference>
<evidence type="ECO:0000313" key="20">
    <source>
        <dbReference type="Proteomes" id="UP000249377"/>
    </source>
</evidence>
<dbReference type="InterPro" id="IPR004570">
    <property type="entry name" value="Phosphatidylglycerol_P_synth"/>
</dbReference>
<evidence type="ECO:0000256" key="4">
    <source>
        <dbReference type="ARBA" id="ARBA00010441"/>
    </source>
</evidence>
<evidence type="ECO:0000256" key="13">
    <source>
        <dbReference type="ARBA" id="ARBA00023209"/>
    </source>
</evidence>
<keyword evidence="12 18" id="KW-0472">Membrane</keyword>
<comment type="similarity">
    <text evidence="4 17">Belongs to the CDP-alcohol phosphatidyltransferase class-I family.</text>
</comment>
<dbReference type="GO" id="GO:0006655">
    <property type="term" value="P:phosphatidylglycerol biosynthetic process"/>
    <property type="evidence" value="ECO:0007669"/>
    <property type="project" value="UniProtKB-UniPathway"/>
</dbReference>
<organism evidence="19 20">
    <name type="scientific">Hydrogeniiclostridium mannosilyticum</name>
    <dbReference type="NCBI Taxonomy" id="2764322"/>
    <lineage>
        <taxon>Bacteria</taxon>
        <taxon>Bacillati</taxon>
        <taxon>Bacillota</taxon>
        <taxon>Clostridia</taxon>
        <taxon>Eubacteriales</taxon>
        <taxon>Acutalibacteraceae</taxon>
        <taxon>Hydrogeniiclostridium</taxon>
    </lineage>
</organism>
<comment type="subcellular location">
    <subcellularLocation>
        <location evidence="2">Membrane</location>
        <topology evidence="2">Multi-pass membrane protein</topology>
    </subcellularLocation>
</comment>
<evidence type="ECO:0000256" key="18">
    <source>
        <dbReference type="SAM" id="Phobius"/>
    </source>
</evidence>
<feature type="transmembrane region" description="Helical" evidence="18">
    <location>
        <begin position="72"/>
        <end position="94"/>
    </location>
</feature>
<dbReference type="EMBL" id="QLYR01000001">
    <property type="protein sequence ID" value="RAQ30641.1"/>
    <property type="molecule type" value="Genomic_DNA"/>
</dbReference>
<evidence type="ECO:0000256" key="15">
    <source>
        <dbReference type="ARBA" id="ARBA00048586"/>
    </source>
</evidence>
<dbReference type="PANTHER" id="PTHR14269:SF62">
    <property type="entry name" value="CDP-DIACYLGLYCEROL--GLYCEROL-3-PHOSPHATE 3-PHOSPHATIDYLTRANSFERASE 1, CHLOROPLASTIC"/>
    <property type="match status" value="1"/>
</dbReference>
<feature type="transmembrane region" description="Helical" evidence="18">
    <location>
        <begin position="163"/>
        <end position="186"/>
    </location>
</feature>
<dbReference type="PROSITE" id="PS00379">
    <property type="entry name" value="CDP_ALCOHOL_P_TRANSF"/>
    <property type="match status" value="1"/>
</dbReference>
<evidence type="ECO:0000256" key="5">
    <source>
        <dbReference type="ARBA" id="ARBA00013170"/>
    </source>
</evidence>
<name>A0A328UHP0_9FIRM</name>
<dbReference type="InterPro" id="IPR000462">
    <property type="entry name" value="CDP-OH_P_trans"/>
</dbReference>
<comment type="catalytic activity">
    <reaction evidence="15">
        <text>a CDP-1,2-diacyl-sn-glycerol + sn-glycerol 3-phosphate = a 1,2-diacyl-sn-glycero-3-phospho-(1'-sn-glycero-3'-phosphate) + CMP + H(+)</text>
        <dbReference type="Rhea" id="RHEA:12593"/>
        <dbReference type="ChEBI" id="CHEBI:15378"/>
        <dbReference type="ChEBI" id="CHEBI:57597"/>
        <dbReference type="ChEBI" id="CHEBI:58332"/>
        <dbReference type="ChEBI" id="CHEBI:60110"/>
        <dbReference type="ChEBI" id="CHEBI:60377"/>
        <dbReference type="EC" id="2.7.8.5"/>
    </reaction>
</comment>
<evidence type="ECO:0000256" key="2">
    <source>
        <dbReference type="ARBA" id="ARBA00004141"/>
    </source>
</evidence>
<keyword evidence="7" id="KW-0444">Lipid biosynthesis</keyword>
<feature type="transmembrane region" description="Helical" evidence="18">
    <location>
        <begin position="130"/>
        <end position="151"/>
    </location>
</feature>